<keyword evidence="1" id="KW-0732">Signal</keyword>
<proteinExistence type="predicted"/>
<feature type="chain" id="PRO_5018983132" evidence="1">
    <location>
        <begin position="20"/>
        <end position="254"/>
    </location>
</feature>
<keyword evidence="3" id="KW-1185">Reference proteome</keyword>
<reference evidence="2" key="1">
    <citation type="submission" date="2018-12" db="EMBL/GenBank/DDBJ databases">
        <title>Draft genome sequence of Flaovobacterium columnare ARS1 isolated from channel catfish in Alabama.</title>
        <authorList>
            <person name="Cai W."/>
            <person name="Arias C."/>
        </authorList>
    </citation>
    <scope>NUCLEOTIDE SEQUENCE [LARGE SCALE GENOMIC DNA]</scope>
    <source>
        <strain evidence="2">ARS1</strain>
    </source>
</reference>
<dbReference type="RefSeq" id="WP_127822807.1">
    <property type="nucleotide sequence ID" value="NZ_RQSM01000001.1"/>
</dbReference>
<accession>A0A437UEM5</accession>
<dbReference type="AlphaFoldDB" id="A0A437UEM5"/>
<dbReference type="Proteomes" id="UP000288951">
    <property type="component" value="Unassembled WGS sequence"/>
</dbReference>
<gene>
    <name evidence="2" type="ORF">EH230_00885</name>
</gene>
<sequence>MKKFLFIFLTFFFLTPKYAQNMEVKETNQENFNLEGALAIFKNAASLEEFEKAINEENNNVNNLDLNNDGTTDYITVEDIIDDSDHIIILSALVGDSEKQDIATLNIEKVGNDEVYIQIIGDEDLFDKNTIVEPYDISEKIMSDKGPSVGESIITRIMINVWTWPCIRFIYAPGYRVWVSPVRWSLFPRWWKPWRPINHALFITHIYKHRGYFHRIKTPARKLHVKYLSRKKNKASFMKPKRIPYNMGRKNHKR</sequence>
<feature type="signal peptide" evidence="1">
    <location>
        <begin position="1"/>
        <end position="19"/>
    </location>
</feature>
<organism evidence="2 3">
    <name type="scientific">Flavobacterium columnare</name>
    <dbReference type="NCBI Taxonomy" id="996"/>
    <lineage>
        <taxon>Bacteria</taxon>
        <taxon>Pseudomonadati</taxon>
        <taxon>Bacteroidota</taxon>
        <taxon>Flavobacteriia</taxon>
        <taxon>Flavobacteriales</taxon>
        <taxon>Flavobacteriaceae</taxon>
        <taxon>Flavobacterium</taxon>
    </lineage>
</organism>
<protein>
    <submittedName>
        <fullName evidence="2">Uncharacterized protein</fullName>
    </submittedName>
</protein>
<dbReference type="EMBL" id="RQSM01000001">
    <property type="protein sequence ID" value="RVU92090.1"/>
    <property type="molecule type" value="Genomic_DNA"/>
</dbReference>
<name>A0A437UEM5_9FLAO</name>
<comment type="caution">
    <text evidence="2">The sequence shown here is derived from an EMBL/GenBank/DDBJ whole genome shotgun (WGS) entry which is preliminary data.</text>
</comment>
<evidence type="ECO:0000313" key="2">
    <source>
        <dbReference type="EMBL" id="RVU92090.1"/>
    </source>
</evidence>
<evidence type="ECO:0000313" key="3">
    <source>
        <dbReference type="Proteomes" id="UP000288951"/>
    </source>
</evidence>
<evidence type="ECO:0000256" key="1">
    <source>
        <dbReference type="SAM" id="SignalP"/>
    </source>
</evidence>
<dbReference type="OrthoDB" id="939585at2"/>